<keyword evidence="1" id="KW-1133">Transmembrane helix</keyword>
<evidence type="ECO:0000256" key="1">
    <source>
        <dbReference type="SAM" id="Phobius"/>
    </source>
</evidence>
<dbReference type="AlphaFoldDB" id="A0A1H5VJ47"/>
<dbReference type="PROSITE" id="PS51549">
    <property type="entry name" value="DM13"/>
    <property type="match status" value="1"/>
</dbReference>
<keyword evidence="4" id="KW-1185">Reference proteome</keyword>
<sequence length="157" mass="17472">MKRVILLITHLGALIFGFMLGIYVLPILTQPESPSIESINNNSNAIVYSGEFDKDRQDSDFLHWGEGTISLTETSAMFIGELAPGPDYKLYLSPTFVETEAEFMANKETMLQIGDVKTFDRFLLTLPVGTDLASYSTAIIWCESFGEFISSAQLKAR</sequence>
<evidence type="ECO:0000313" key="4">
    <source>
        <dbReference type="Proteomes" id="UP000236721"/>
    </source>
</evidence>
<dbReference type="OrthoDB" id="6106486at2"/>
<keyword evidence="1" id="KW-0812">Transmembrane</keyword>
<evidence type="ECO:0000313" key="3">
    <source>
        <dbReference type="EMBL" id="SEF87254.1"/>
    </source>
</evidence>
<dbReference type="RefSeq" id="WP_103879494.1">
    <property type="nucleotide sequence ID" value="NZ_FNVG01000004.1"/>
</dbReference>
<organism evidence="3 4">
    <name type="scientific">Vibrio hangzhouensis</name>
    <dbReference type="NCBI Taxonomy" id="462991"/>
    <lineage>
        <taxon>Bacteria</taxon>
        <taxon>Pseudomonadati</taxon>
        <taxon>Pseudomonadota</taxon>
        <taxon>Gammaproteobacteria</taxon>
        <taxon>Vibrionales</taxon>
        <taxon>Vibrionaceae</taxon>
        <taxon>Vibrio</taxon>
    </lineage>
</organism>
<dbReference type="InterPro" id="IPR019545">
    <property type="entry name" value="DM13_domain"/>
</dbReference>
<dbReference type="Proteomes" id="UP000236721">
    <property type="component" value="Unassembled WGS sequence"/>
</dbReference>
<evidence type="ECO:0000259" key="2">
    <source>
        <dbReference type="PROSITE" id="PS51549"/>
    </source>
</evidence>
<gene>
    <name evidence="3" type="ORF">SAMN04488244_104229</name>
</gene>
<reference evidence="4" key="1">
    <citation type="submission" date="2016-10" db="EMBL/GenBank/DDBJ databases">
        <authorList>
            <person name="Varghese N."/>
            <person name="Submissions S."/>
        </authorList>
    </citation>
    <scope>NUCLEOTIDE SEQUENCE [LARGE SCALE GENOMIC DNA]</scope>
    <source>
        <strain evidence="4">CGMCC 1.7062</strain>
    </source>
</reference>
<feature type="transmembrane region" description="Helical" evidence="1">
    <location>
        <begin position="7"/>
        <end position="28"/>
    </location>
</feature>
<keyword evidence="1" id="KW-0472">Membrane</keyword>
<accession>A0A1H5VJ47</accession>
<dbReference type="EMBL" id="FNVG01000004">
    <property type="protein sequence ID" value="SEF87254.1"/>
    <property type="molecule type" value="Genomic_DNA"/>
</dbReference>
<proteinExistence type="predicted"/>
<dbReference type="Pfam" id="PF10517">
    <property type="entry name" value="DM13"/>
    <property type="match status" value="1"/>
</dbReference>
<feature type="domain" description="DM13" evidence="2">
    <location>
        <begin position="50"/>
        <end position="155"/>
    </location>
</feature>
<protein>
    <submittedName>
        <fullName evidence="3">Electron transfer DM13</fullName>
    </submittedName>
</protein>
<name>A0A1H5VJ47_9VIBR</name>